<dbReference type="Proteomes" id="UP001438707">
    <property type="component" value="Unassembled WGS sequence"/>
</dbReference>
<comment type="caution">
    <text evidence="1">The sequence shown here is derived from an EMBL/GenBank/DDBJ whole genome shotgun (WGS) entry which is preliminary data.</text>
</comment>
<keyword evidence="2" id="KW-1185">Reference proteome</keyword>
<accession>A0AAW1QK42</accession>
<dbReference type="EMBL" id="JALJOS010000035">
    <property type="protein sequence ID" value="KAK9821844.1"/>
    <property type="molecule type" value="Genomic_DNA"/>
</dbReference>
<sequence length="81" mass="8987">MRMTSPMLWTEAPGLSTCLARAAYGLTEADRLGATPPVSQAAGQLLVPVRWHIWGKLRLLLTRGKVPQARFFMGRFEGQSM</sequence>
<reference evidence="1 2" key="1">
    <citation type="journal article" date="2024" name="Nat. Commun.">
        <title>Phylogenomics reveals the evolutionary origins of lichenization in chlorophyte algae.</title>
        <authorList>
            <person name="Puginier C."/>
            <person name="Libourel C."/>
            <person name="Otte J."/>
            <person name="Skaloud P."/>
            <person name="Haon M."/>
            <person name="Grisel S."/>
            <person name="Petersen M."/>
            <person name="Berrin J.G."/>
            <person name="Delaux P.M."/>
            <person name="Dal Grande F."/>
            <person name="Keller J."/>
        </authorList>
    </citation>
    <scope>NUCLEOTIDE SEQUENCE [LARGE SCALE GENOMIC DNA]</scope>
    <source>
        <strain evidence="1 2">SAG 2145</strain>
    </source>
</reference>
<gene>
    <name evidence="1" type="ORF">WJX74_003391</name>
</gene>
<dbReference type="AlphaFoldDB" id="A0AAW1QK42"/>
<proteinExistence type="predicted"/>
<evidence type="ECO:0000313" key="2">
    <source>
        <dbReference type="Proteomes" id="UP001438707"/>
    </source>
</evidence>
<organism evidence="1 2">
    <name type="scientific">Apatococcus lobatus</name>
    <dbReference type="NCBI Taxonomy" id="904363"/>
    <lineage>
        <taxon>Eukaryota</taxon>
        <taxon>Viridiplantae</taxon>
        <taxon>Chlorophyta</taxon>
        <taxon>core chlorophytes</taxon>
        <taxon>Trebouxiophyceae</taxon>
        <taxon>Chlorellales</taxon>
        <taxon>Chlorellaceae</taxon>
        <taxon>Apatococcus</taxon>
    </lineage>
</organism>
<name>A0AAW1QK42_9CHLO</name>
<protein>
    <submittedName>
        <fullName evidence="1">Uncharacterized protein</fullName>
    </submittedName>
</protein>
<evidence type="ECO:0000313" key="1">
    <source>
        <dbReference type="EMBL" id="KAK9821844.1"/>
    </source>
</evidence>